<keyword evidence="1" id="KW-0812">Transmembrane</keyword>
<organism evidence="2 3">
    <name type="scientific">Commensalibacter communis</name>
    <dbReference type="NCBI Taxonomy" id="2972786"/>
    <lineage>
        <taxon>Bacteria</taxon>
        <taxon>Pseudomonadati</taxon>
        <taxon>Pseudomonadota</taxon>
        <taxon>Alphaproteobacteria</taxon>
        <taxon>Acetobacterales</taxon>
        <taxon>Acetobacteraceae</taxon>
    </lineage>
</organism>
<evidence type="ECO:0000313" key="3">
    <source>
        <dbReference type="Proteomes" id="UP001154255"/>
    </source>
</evidence>
<sequence length="37" mass="4502">MNKNVKKMYFILIINKNIDFINIILIFINNNTRSLFQ</sequence>
<comment type="caution">
    <text evidence="2">The sequence shown here is derived from an EMBL/GenBank/DDBJ whole genome shotgun (WGS) entry which is preliminary data.</text>
</comment>
<proteinExistence type="predicted"/>
<evidence type="ECO:0000313" key="2">
    <source>
        <dbReference type="EMBL" id="CAI3945210.1"/>
    </source>
</evidence>
<reference evidence="2" key="1">
    <citation type="submission" date="2022-10" db="EMBL/GenBank/DDBJ databases">
        <authorList>
            <person name="Botero Cardona J."/>
        </authorList>
    </citation>
    <scope>NUCLEOTIDE SEQUENCE</scope>
    <source>
        <strain evidence="2">LMG 31819</strain>
    </source>
</reference>
<dbReference type="Proteomes" id="UP001154255">
    <property type="component" value="Unassembled WGS sequence"/>
</dbReference>
<dbReference type="EMBL" id="CAMXCM010000003">
    <property type="protein sequence ID" value="CAI3945210.1"/>
    <property type="molecule type" value="Genomic_DNA"/>
</dbReference>
<gene>
    <name evidence="2" type="ORF">R53530_LOCUS1477</name>
</gene>
<dbReference type="AlphaFoldDB" id="A0A9W4TM70"/>
<name>A0A9W4TM70_9PROT</name>
<keyword evidence="1" id="KW-1133">Transmembrane helix</keyword>
<feature type="transmembrane region" description="Helical" evidence="1">
    <location>
        <begin position="9"/>
        <end position="28"/>
    </location>
</feature>
<keyword evidence="1" id="KW-0472">Membrane</keyword>
<evidence type="ECO:0000256" key="1">
    <source>
        <dbReference type="SAM" id="Phobius"/>
    </source>
</evidence>
<accession>A0A9W4TM70</accession>
<protein>
    <submittedName>
        <fullName evidence="2">Uncharacterized protein</fullName>
    </submittedName>
</protein>